<dbReference type="InterPro" id="IPR029063">
    <property type="entry name" value="SAM-dependent_MTases_sf"/>
</dbReference>
<sequence>MGQRLSQPHRRPSTESKAVAPLPKSDVTVPEGFKWVDGRGFKVGGNPTYPLPNDLYETNRLNLQHYLIRLVFSGYFMSPVKEHLERGIKVLDVGCGTGIWSVECAAQYPASDFIGTDIVDAFSRTAPSAPANCRFELADTLKGLPFPDGSFDFVFQRMQLSSFREDEWPTVITELVRVVCPGGWIELVDMDGWLYGAGPKTTEFCTKLRTVLKMRGIVPSIVREVGGMLEATGIEDVVHDHRSIPVGWGPAEVAVPSTKNLVAFFESMKPTMLLVLGIPELEYDTLIGEASEELNTYQTYWNIDYAFGRKPLSTE</sequence>
<organism evidence="3 4">
    <name type="scientific">Jimgerdemannia flammicorona</name>
    <dbReference type="NCBI Taxonomy" id="994334"/>
    <lineage>
        <taxon>Eukaryota</taxon>
        <taxon>Fungi</taxon>
        <taxon>Fungi incertae sedis</taxon>
        <taxon>Mucoromycota</taxon>
        <taxon>Mucoromycotina</taxon>
        <taxon>Endogonomycetes</taxon>
        <taxon>Endogonales</taxon>
        <taxon>Endogonaceae</taxon>
        <taxon>Jimgerdemannia</taxon>
    </lineage>
</organism>
<dbReference type="OrthoDB" id="2013972at2759"/>
<evidence type="ECO:0000313" key="4">
    <source>
        <dbReference type="Proteomes" id="UP000268093"/>
    </source>
</evidence>
<comment type="caution">
    <text evidence="3">The sequence shown here is derived from an EMBL/GenBank/DDBJ whole genome shotgun (WGS) entry which is preliminary data.</text>
</comment>
<feature type="region of interest" description="Disordered" evidence="1">
    <location>
        <begin position="1"/>
        <end position="25"/>
    </location>
</feature>
<proteinExistence type="predicted"/>
<evidence type="ECO:0000313" key="3">
    <source>
        <dbReference type="EMBL" id="RUP48328.1"/>
    </source>
</evidence>
<dbReference type="InterPro" id="IPR041698">
    <property type="entry name" value="Methyltransf_25"/>
</dbReference>
<protein>
    <submittedName>
        <fullName evidence="3">S-adenosyl-L-methionine-dependent methyltransferase</fullName>
    </submittedName>
</protein>
<reference evidence="3 4" key="1">
    <citation type="journal article" date="2018" name="New Phytol.">
        <title>Phylogenomics of Endogonaceae and evolution of mycorrhizas within Mucoromycota.</title>
        <authorList>
            <person name="Chang Y."/>
            <person name="Desiro A."/>
            <person name="Na H."/>
            <person name="Sandor L."/>
            <person name="Lipzen A."/>
            <person name="Clum A."/>
            <person name="Barry K."/>
            <person name="Grigoriev I.V."/>
            <person name="Martin F.M."/>
            <person name="Stajich J.E."/>
            <person name="Smith M.E."/>
            <person name="Bonito G."/>
            <person name="Spatafora J.W."/>
        </authorList>
    </citation>
    <scope>NUCLEOTIDE SEQUENCE [LARGE SCALE GENOMIC DNA]</scope>
    <source>
        <strain evidence="3 4">GMNB39</strain>
    </source>
</reference>
<dbReference type="EMBL" id="RBNI01003470">
    <property type="protein sequence ID" value="RUP48328.1"/>
    <property type="molecule type" value="Genomic_DNA"/>
</dbReference>
<dbReference type="PANTHER" id="PTHR43591">
    <property type="entry name" value="METHYLTRANSFERASE"/>
    <property type="match status" value="1"/>
</dbReference>
<dbReference type="Gene3D" id="3.40.50.150">
    <property type="entry name" value="Vaccinia Virus protein VP39"/>
    <property type="match status" value="1"/>
</dbReference>
<feature type="domain" description="Methyltransferase" evidence="2">
    <location>
        <begin position="90"/>
        <end position="183"/>
    </location>
</feature>
<evidence type="ECO:0000259" key="2">
    <source>
        <dbReference type="Pfam" id="PF13649"/>
    </source>
</evidence>
<keyword evidence="4" id="KW-1185">Reference proteome</keyword>
<dbReference type="GO" id="GO:0008168">
    <property type="term" value="F:methyltransferase activity"/>
    <property type="evidence" value="ECO:0007669"/>
    <property type="project" value="UniProtKB-KW"/>
</dbReference>
<dbReference type="Pfam" id="PF13649">
    <property type="entry name" value="Methyltransf_25"/>
    <property type="match status" value="1"/>
</dbReference>
<accession>A0A433DBV5</accession>
<evidence type="ECO:0000256" key="1">
    <source>
        <dbReference type="SAM" id="MobiDB-lite"/>
    </source>
</evidence>
<dbReference type="Proteomes" id="UP000268093">
    <property type="component" value="Unassembled WGS sequence"/>
</dbReference>
<dbReference type="GO" id="GO:0032259">
    <property type="term" value="P:methylation"/>
    <property type="evidence" value="ECO:0007669"/>
    <property type="project" value="UniProtKB-KW"/>
</dbReference>
<dbReference type="SUPFAM" id="SSF53335">
    <property type="entry name" value="S-adenosyl-L-methionine-dependent methyltransferases"/>
    <property type="match status" value="1"/>
</dbReference>
<gene>
    <name evidence="3" type="ORF">BC936DRAFT_144703</name>
</gene>
<dbReference type="CDD" id="cd02440">
    <property type="entry name" value="AdoMet_MTases"/>
    <property type="match status" value="1"/>
</dbReference>
<keyword evidence="3" id="KW-0489">Methyltransferase</keyword>
<name>A0A433DBV5_9FUNG</name>
<dbReference type="AlphaFoldDB" id="A0A433DBV5"/>
<keyword evidence="3" id="KW-0808">Transferase</keyword>